<dbReference type="InterPro" id="IPR003565">
    <property type="entry name" value="Tetra_PHTase"/>
</dbReference>
<dbReference type="InterPro" id="IPR020084">
    <property type="entry name" value="NUDIX_hydrolase_CS"/>
</dbReference>
<dbReference type="Gene3D" id="3.90.79.10">
    <property type="entry name" value="Nucleoside Triphosphate Pyrophosphohydrolase"/>
    <property type="match status" value="1"/>
</dbReference>
<organism evidence="7 8">
    <name type="scientific">Theileria parva</name>
    <name type="common">East coast fever infection agent</name>
    <dbReference type="NCBI Taxonomy" id="5875"/>
    <lineage>
        <taxon>Eukaryota</taxon>
        <taxon>Sar</taxon>
        <taxon>Alveolata</taxon>
        <taxon>Apicomplexa</taxon>
        <taxon>Aconoidasida</taxon>
        <taxon>Piroplasmida</taxon>
        <taxon>Theileriidae</taxon>
        <taxon>Theileria</taxon>
    </lineage>
</organism>
<dbReference type="PANTHER" id="PTHR21340">
    <property type="entry name" value="DIADENOSINE 5,5-P1,P4-TETRAPHOSPHATE PYROPHOSPHOHYDROLASE MUTT"/>
    <property type="match status" value="1"/>
</dbReference>
<dbReference type="AlphaFoldDB" id="Q4N2P3"/>
<dbReference type="VEuPathDB" id="PiroplasmaDB:TpMuguga_04g00303"/>
<gene>
    <name evidence="7" type="ordered locus">TP04_0303</name>
</gene>
<dbReference type="PANTHER" id="PTHR21340:SF0">
    <property type="entry name" value="BIS(5'-NUCLEOSYL)-TETRAPHOSPHATASE [ASYMMETRICAL]"/>
    <property type="match status" value="1"/>
</dbReference>
<dbReference type="PROSITE" id="PS51462">
    <property type="entry name" value="NUDIX"/>
    <property type="match status" value="1"/>
</dbReference>
<dbReference type="GO" id="GO:0000166">
    <property type="term" value="F:nucleotide binding"/>
    <property type="evidence" value="ECO:0007669"/>
    <property type="project" value="UniProtKB-KW"/>
</dbReference>
<name>Q4N2P3_THEPA</name>
<proteinExistence type="inferred from homology"/>
<dbReference type="Proteomes" id="UP000001949">
    <property type="component" value="Unassembled WGS sequence"/>
</dbReference>
<evidence type="ECO:0000256" key="1">
    <source>
        <dbReference type="ARBA" id="ARBA00005582"/>
    </source>
</evidence>
<evidence type="ECO:0000256" key="2">
    <source>
        <dbReference type="ARBA" id="ARBA00018911"/>
    </source>
</evidence>
<keyword evidence="8" id="KW-1185">Reference proteome</keyword>
<reference evidence="7 8" key="1">
    <citation type="journal article" date="2005" name="Science">
        <title>Genome sequence of Theileria parva, a bovine pathogen that transforms lymphocytes.</title>
        <authorList>
            <person name="Gardner M.J."/>
            <person name="Bishop R."/>
            <person name="Shah T."/>
            <person name="de Villiers E.P."/>
            <person name="Carlton J.M."/>
            <person name="Hall N."/>
            <person name="Ren Q."/>
            <person name="Paulsen I.T."/>
            <person name="Pain A."/>
            <person name="Berriman M."/>
            <person name="Wilson R.J.M."/>
            <person name="Sato S."/>
            <person name="Ralph S.A."/>
            <person name="Mann D.J."/>
            <person name="Xiong Z."/>
            <person name="Shallom S.J."/>
            <person name="Weidman J."/>
            <person name="Jiang L."/>
            <person name="Lynn J."/>
            <person name="Weaver B."/>
            <person name="Shoaibi A."/>
            <person name="Domingo A.R."/>
            <person name="Wasawo D."/>
            <person name="Crabtree J."/>
            <person name="Wortman J.R."/>
            <person name="Haas B."/>
            <person name="Angiuoli S.V."/>
            <person name="Creasy T.H."/>
            <person name="Lu C."/>
            <person name="Suh B."/>
            <person name="Silva J.C."/>
            <person name="Utterback T.R."/>
            <person name="Feldblyum T.V."/>
            <person name="Pertea M."/>
            <person name="Allen J."/>
            <person name="Nierman W.C."/>
            <person name="Taracha E.L.N."/>
            <person name="Salzberg S.L."/>
            <person name="White O.R."/>
            <person name="Fitzhugh H.A."/>
            <person name="Morzaria S."/>
            <person name="Venter J.C."/>
            <person name="Fraser C.M."/>
            <person name="Nene V."/>
        </authorList>
    </citation>
    <scope>NUCLEOTIDE SEQUENCE [LARGE SCALE GENOMIC DNA]</scope>
    <source>
        <strain evidence="7 8">Muguga</strain>
    </source>
</reference>
<evidence type="ECO:0000313" key="7">
    <source>
        <dbReference type="EMBL" id="EAN31655.1"/>
    </source>
</evidence>
<sequence>MDDKAEPVLIRAAGIIIYNVDVESNVVKYLLLRSSSKPFHWTPPKGRLDPGEDSIDAAHRETLEEAGLTKEAYILHDDFKDVLNYQANGRDKECVYFLAKIADFPNTKVTLSNEHTDFAWVGIEDIPRYCDKESLRTMFVKAHEFLSKHYK</sequence>
<dbReference type="GO" id="GO:0006754">
    <property type="term" value="P:ATP biosynthetic process"/>
    <property type="evidence" value="ECO:0007669"/>
    <property type="project" value="TreeGrafter"/>
</dbReference>
<dbReference type="GO" id="GO:0006167">
    <property type="term" value="P:AMP biosynthetic process"/>
    <property type="evidence" value="ECO:0007669"/>
    <property type="project" value="TreeGrafter"/>
</dbReference>
<dbReference type="SUPFAM" id="SSF55811">
    <property type="entry name" value="Nudix"/>
    <property type="match status" value="1"/>
</dbReference>
<comment type="similarity">
    <text evidence="1">Belongs to the Nudix hydrolase family.</text>
</comment>
<dbReference type="InParanoid" id="Q4N2P3"/>
<dbReference type="FunCoup" id="Q4N2P3">
    <property type="interactions" value="25"/>
</dbReference>
<dbReference type="CDD" id="cd03428">
    <property type="entry name" value="NUDIX_Ap4A_Nudt2"/>
    <property type="match status" value="1"/>
</dbReference>
<comment type="caution">
    <text evidence="7">The sequence shown here is derived from an EMBL/GenBank/DDBJ whole genome shotgun (WGS) entry which is preliminary data.</text>
</comment>
<accession>Q4N2P3</accession>
<evidence type="ECO:0000256" key="4">
    <source>
        <dbReference type="ARBA" id="ARBA00022801"/>
    </source>
</evidence>
<dbReference type="OMA" id="CGQIEYL"/>
<dbReference type="Pfam" id="PF00293">
    <property type="entry name" value="NUDIX"/>
    <property type="match status" value="1"/>
</dbReference>
<evidence type="ECO:0000259" key="6">
    <source>
        <dbReference type="PROSITE" id="PS51462"/>
    </source>
</evidence>
<dbReference type="eggNOG" id="KOG2839">
    <property type="taxonomic scope" value="Eukaryota"/>
</dbReference>
<keyword evidence="4 7" id="KW-0378">Hydrolase</keyword>
<dbReference type="PROSITE" id="PS00893">
    <property type="entry name" value="NUDIX_BOX"/>
    <property type="match status" value="1"/>
</dbReference>
<dbReference type="PRINTS" id="PR01405">
    <property type="entry name" value="TETRPHPHTASE"/>
</dbReference>
<evidence type="ECO:0000256" key="5">
    <source>
        <dbReference type="ARBA" id="ARBA00032644"/>
    </source>
</evidence>
<dbReference type="InterPro" id="IPR051325">
    <property type="entry name" value="Nudix_hydrolase_domain"/>
</dbReference>
<evidence type="ECO:0000256" key="3">
    <source>
        <dbReference type="ARBA" id="ARBA00022741"/>
    </source>
</evidence>
<dbReference type="GO" id="GO:0004081">
    <property type="term" value="F:bis(5'-nucleosyl)-tetraphosphatase (asymmetrical) activity"/>
    <property type="evidence" value="ECO:0007669"/>
    <property type="project" value="TreeGrafter"/>
</dbReference>
<dbReference type="KEGG" id="tpv:TP04_0303"/>
<dbReference type="EMBL" id="AAGK01000004">
    <property type="protein sequence ID" value="EAN31655.1"/>
    <property type="molecule type" value="Genomic_DNA"/>
</dbReference>
<feature type="domain" description="Nudix hydrolase" evidence="6">
    <location>
        <begin position="8"/>
        <end position="143"/>
    </location>
</feature>
<keyword evidence="3" id="KW-0547">Nucleotide-binding</keyword>
<dbReference type="InterPro" id="IPR015797">
    <property type="entry name" value="NUDIX_hydrolase-like_dom_sf"/>
</dbReference>
<dbReference type="STRING" id="5875.Q4N2P3"/>
<protein>
    <recommendedName>
        <fullName evidence="2">Bis(5'-nucleosyl)-tetraphosphatase [asymmetrical]</fullName>
    </recommendedName>
    <alternativeName>
        <fullName evidence="5">Diadenosine 5',5'''-P1,P4-tetraphosphate asymmetrical hydrolase</fullName>
    </alternativeName>
</protein>
<evidence type="ECO:0000313" key="8">
    <source>
        <dbReference type="Proteomes" id="UP000001949"/>
    </source>
</evidence>
<dbReference type="GeneID" id="3500645"/>
<dbReference type="InterPro" id="IPR000086">
    <property type="entry name" value="NUDIX_hydrolase_dom"/>
</dbReference>